<evidence type="ECO:0000256" key="1">
    <source>
        <dbReference type="ARBA" id="ARBA00023015"/>
    </source>
</evidence>
<keyword evidence="6" id="KW-1185">Reference proteome</keyword>
<dbReference type="InterPro" id="IPR036388">
    <property type="entry name" value="WH-like_DNA-bd_sf"/>
</dbReference>
<dbReference type="PANTHER" id="PTHR33204">
    <property type="entry name" value="TRANSCRIPTIONAL REGULATOR, MARR FAMILY"/>
    <property type="match status" value="1"/>
</dbReference>
<dbReference type="SUPFAM" id="SSF46785">
    <property type="entry name" value="Winged helix' DNA-binding domain"/>
    <property type="match status" value="1"/>
</dbReference>
<keyword evidence="2" id="KW-0238">DNA-binding</keyword>
<dbReference type="PROSITE" id="PS51118">
    <property type="entry name" value="HTH_HXLR"/>
    <property type="match status" value="1"/>
</dbReference>
<dbReference type="InterPro" id="IPR036390">
    <property type="entry name" value="WH_DNA-bd_sf"/>
</dbReference>
<dbReference type="EMBL" id="JACWMS010000002">
    <property type="protein sequence ID" value="MBD1319692.1"/>
    <property type="molecule type" value="Genomic_DNA"/>
</dbReference>
<gene>
    <name evidence="5" type="ORF">IDF66_08825</name>
</gene>
<reference evidence="5 6" key="1">
    <citation type="submission" date="2020-09" db="EMBL/GenBank/DDBJ databases">
        <title>Novel species in genus Gordonia.</title>
        <authorList>
            <person name="Zhang G."/>
        </authorList>
    </citation>
    <scope>NUCLEOTIDE SEQUENCE [LARGE SCALE GENOMIC DNA]</scope>
    <source>
        <strain evidence="5 6">ON-33</strain>
    </source>
</reference>
<organism evidence="5 6">
    <name type="scientific">Gordonia hankookensis</name>
    <dbReference type="NCBI Taxonomy" id="589403"/>
    <lineage>
        <taxon>Bacteria</taxon>
        <taxon>Bacillati</taxon>
        <taxon>Actinomycetota</taxon>
        <taxon>Actinomycetes</taxon>
        <taxon>Mycobacteriales</taxon>
        <taxon>Gordoniaceae</taxon>
        <taxon>Gordonia</taxon>
    </lineage>
</organism>
<evidence type="ECO:0000313" key="5">
    <source>
        <dbReference type="EMBL" id="MBD1319692.1"/>
    </source>
</evidence>
<keyword evidence="1" id="KW-0805">Transcription regulation</keyword>
<accession>A0ABR7WD32</accession>
<sequence length="140" mass="15283">MAASESASSIDEVASDPTLEADVFARDCQSRDVLQNVTSRWGLLALAALNEGDLRFNALRRRVDGVSERMLSVTLQTLERDGFVNRAVLQTIPPKVEYSLTDLGADVAARLMGIIELVESRVPDVAISRTAYDSARDQNS</sequence>
<dbReference type="Proteomes" id="UP000602395">
    <property type="component" value="Unassembled WGS sequence"/>
</dbReference>
<evidence type="ECO:0000259" key="4">
    <source>
        <dbReference type="PROSITE" id="PS51118"/>
    </source>
</evidence>
<feature type="domain" description="HTH hxlR-type" evidence="4">
    <location>
        <begin position="28"/>
        <end position="126"/>
    </location>
</feature>
<proteinExistence type="predicted"/>
<dbReference type="Gene3D" id="1.10.10.10">
    <property type="entry name" value="Winged helix-like DNA-binding domain superfamily/Winged helix DNA-binding domain"/>
    <property type="match status" value="1"/>
</dbReference>
<evidence type="ECO:0000256" key="3">
    <source>
        <dbReference type="ARBA" id="ARBA00023163"/>
    </source>
</evidence>
<evidence type="ECO:0000256" key="2">
    <source>
        <dbReference type="ARBA" id="ARBA00023125"/>
    </source>
</evidence>
<evidence type="ECO:0000313" key="6">
    <source>
        <dbReference type="Proteomes" id="UP000602395"/>
    </source>
</evidence>
<keyword evidence="3" id="KW-0804">Transcription</keyword>
<dbReference type="InterPro" id="IPR002577">
    <property type="entry name" value="HTH_HxlR"/>
</dbReference>
<dbReference type="Pfam" id="PF01638">
    <property type="entry name" value="HxlR"/>
    <property type="match status" value="1"/>
</dbReference>
<name>A0ABR7WD32_9ACTN</name>
<comment type="caution">
    <text evidence="5">The sequence shown here is derived from an EMBL/GenBank/DDBJ whole genome shotgun (WGS) entry which is preliminary data.</text>
</comment>
<dbReference type="RefSeq" id="WP_190266567.1">
    <property type="nucleotide sequence ID" value="NZ_BAABAD010000005.1"/>
</dbReference>
<protein>
    <submittedName>
        <fullName evidence="5">Helix-turn-helix transcriptional regulator</fullName>
    </submittedName>
</protein>
<dbReference type="PANTHER" id="PTHR33204:SF37">
    <property type="entry name" value="HTH-TYPE TRANSCRIPTIONAL REGULATOR YODB"/>
    <property type="match status" value="1"/>
</dbReference>